<dbReference type="InterPro" id="IPR000223">
    <property type="entry name" value="Pept_S26A_signal_pept_1"/>
</dbReference>
<dbReference type="InterPro" id="IPR019533">
    <property type="entry name" value="Peptidase_S26"/>
</dbReference>
<organism evidence="5 6">
    <name type="scientific">Couchioplanes caeruleus subsp. caeruleus</name>
    <dbReference type="NCBI Taxonomy" id="56427"/>
    <lineage>
        <taxon>Bacteria</taxon>
        <taxon>Bacillati</taxon>
        <taxon>Actinomycetota</taxon>
        <taxon>Actinomycetes</taxon>
        <taxon>Micromonosporales</taxon>
        <taxon>Micromonosporaceae</taxon>
        <taxon>Couchioplanes</taxon>
    </lineage>
</organism>
<feature type="domain" description="Peptidase S26" evidence="4">
    <location>
        <begin position="88"/>
        <end position="246"/>
    </location>
</feature>
<evidence type="ECO:0000256" key="1">
    <source>
        <dbReference type="ARBA" id="ARBA00004401"/>
    </source>
</evidence>
<keyword evidence="3" id="KW-0812">Transmembrane</keyword>
<keyword evidence="3" id="KW-0378">Hydrolase</keyword>
<dbReference type="GO" id="GO:0009003">
    <property type="term" value="F:signal peptidase activity"/>
    <property type="evidence" value="ECO:0007669"/>
    <property type="project" value="UniProtKB-EC"/>
</dbReference>
<dbReference type="PANTHER" id="PTHR43390:SF1">
    <property type="entry name" value="CHLOROPLAST PROCESSING PEPTIDASE"/>
    <property type="match status" value="1"/>
</dbReference>
<dbReference type="PRINTS" id="PR00727">
    <property type="entry name" value="LEADERPTASE"/>
</dbReference>
<dbReference type="Pfam" id="PF10502">
    <property type="entry name" value="Peptidase_S26"/>
    <property type="match status" value="1"/>
</dbReference>
<dbReference type="GO" id="GO:0005886">
    <property type="term" value="C:plasma membrane"/>
    <property type="evidence" value="ECO:0007669"/>
    <property type="project" value="UniProtKB-SubCell"/>
</dbReference>
<evidence type="ECO:0000256" key="3">
    <source>
        <dbReference type="RuleBase" id="RU362042"/>
    </source>
</evidence>
<dbReference type="NCBIfam" id="TIGR02227">
    <property type="entry name" value="sigpep_I_bact"/>
    <property type="match status" value="1"/>
</dbReference>
<protein>
    <recommendedName>
        <fullName evidence="3">Signal peptidase I</fullName>
        <ecNumber evidence="3">3.4.21.89</ecNumber>
    </recommendedName>
</protein>
<comment type="similarity">
    <text evidence="2 3">Belongs to the peptidase S26 family.</text>
</comment>
<dbReference type="CDD" id="cd06530">
    <property type="entry name" value="S26_SPase_I"/>
    <property type="match status" value="1"/>
</dbReference>
<keyword evidence="3" id="KW-0645">Protease</keyword>
<dbReference type="EC" id="3.4.21.89" evidence="3"/>
<evidence type="ECO:0000259" key="4">
    <source>
        <dbReference type="Pfam" id="PF10502"/>
    </source>
</evidence>
<dbReference type="Gene3D" id="2.10.109.10">
    <property type="entry name" value="Umud Fragment, subunit A"/>
    <property type="match status" value="1"/>
</dbReference>
<dbReference type="Proteomes" id="UP000182486">
    <property type="component" value="Unassembled WGS sequence"/>
</dbReference>
<keyword evidence="3" id="KW-1133">Transmembrane helix</keyword>
<feature type="transmembrane region" description="Helical" evidence="3">
    <location>
        <begin position="89"/>
        <end position="108"/>
    </location>
</feature>
<comment type="caution">
    <text evidence="5">The sequence shown here is derived from an EMBL/GenBank/DDBJ whole genome shotgun (WGS) entry which is preliminary data.</text>
</comment>
<evidence type="ECO:0000313" key="5">
    <source>
        <dbReference type="EMBL" id="OJF16016.1"/>
    </source>
</evidence>
<dbReference type="SUPFAM" id="SSF51306">
    <property type="entry name" value="LexA/Signal peptidase"/>
    <property type="match status" value="1"/>
</dbReference>
<gene>
    <name evidence="5" type="ORF">BG844_01950</name>
</gene>
<keyword evidence="3" id="KW-0472">Membrane</keyword>
<comment type="catalytic activity">
    <reaction evidence="3">
        <text>Cleavage of hydrophobic, N-terminal signal or leader sequences from secreted and periplasmic proteins.</text>
        <dbReference type="EC" id="3.4.21.89"/>
    </reaction>
</comment>
<dbReference type="PANTHER" id="PTHR43390">
    <property type="entry name" value="SIGNAL PEPTIDASE I"/>
    <property type="match status" value="1"/>
</dbReference>
<dbReference type="GO" id="GO:0006465">
    <property type="term" value="P:signal peptide processing"/>
    <property type="evidence" value="ECO:0007669"/>
    <property type="project" value="InterPro"/>
</dbReference>
<evidence type="ECO:0000313" key="6">
    <source>
        <dbReference type="Proteomes" id="UP000182486"/>
    </source>
</evidence>
<evidence type="ECO:0000256" key="2">
    <source>
        <dbReference type="ARBA" id="ARBA00009370"/>
    </source>
</evidence>
<name>A0A1K0FTM2_9ACTN</name>
<dbReference type="RefSeq" id="WP_071802965.1">
    <property type="nucleotide sequence ID" value="NZ_MEIA01000007.1"/>
</dbReference>
<dbReference type="AlphaFoldDB" id="A0A1K0FTM2"/>
<proteinExistence type="inferred from homology"/>
<dbReference type="InterPro" id="IPR036286">
    <property type="entry name" value="LexA/Signal_pep-like_sf"/>
</dbReference>
<accession>A0A1K0FTM2</accession>
<reference evidence="5 6" key="1">
    <citation type="submission" date="2016-09" db="EMBL/GenBank/DDBJ databases">
        <title>Couchioplanes caeruleus draft genome sequence.</title>
        <authorList>
            <person name="Sheehan J."/>
            <person name="Caffrey P."/>
        </authorList>
    </citation>
    <scope>NUCLEOTIDE SEQUENCE [LARGE SCALE GENOMIC DNA]</scope>
    <source>
        <strain evidence="5 6">DSM 43634</strain>
    </source>
</reference>
<comment type="subcellular location">
    <subcellularLocation>
        <location evidence="1">Cell membrane</location>
        <topology evidence="1">Single-pass type II membrane protein</topology>
    </subcellularLocation>
    <subcellularLocation>
        <location evidence="3">Membrane</location>
        <topology evidence="3">Single-pass type II membrane protein</topology>
    </subcellularLocation>
</comment>
<sequence length="250" mass="27857">MSTSIVTRRQRQDETFLRRLAYVVLAAAVRGRRGRPGGIWGEAVLAEFGETRGGWEAVRWAAGGLRAVWQERRARVRQLPRYTRISRRIVMVAVIGAVAGFLTNQYALTVRFVPSGGMSPTMLIGERFLIDKLGHRLAGIDHGDIVLVSMPAEAGSPSWTTVKRVVGLPGDTIECRDGKVFRNGRPVDEPYLPADPRAARTDCRTTTVPDGFLYLLGDHREVSRDSRDDVAYRQDTVEGRVLVQLWPSTE</sequence>
<dbReference type="GO" id="GO:0004252">
    <property type="term" value="F:serine-type endopeptidase activity"/>
    <property type="evidence" value="ECO:0007669"/>
    <property type="project" value="InterPro"/>
</dbReference>
<dbReference type="EMBL" id="MEIA01000007">
    <property type="protein sequence ID" value="OJF16016.1"/>
    <property type="molecule type" value="Genomic_DNA"/>
</dbReference>
<keyword evidence="6" id="KW-1185">Reference proteome</keyword>